<feature type="transmembrane region" description="Helical" evidence="2">
    <location>
        <begin position="116"/>
        <end position="141"/>
    </location>
</feature>
<accession>A0ABX8UN92</accession>
<feature type="transmembrane region" description="Helical" evidence="2">
    <location>
        <begin position="88"/>
        <end position="110"/>
    </location>
</feature>
<gene>
    <name evidence="3" type="ORF">KZJ38_07070</name>
</gene>
<dbReference type="EMBL" id="CP080095">
    <property type="protein sequence ID" value="QYD70066.1"/>
    <property type="molecule type" value="Genomic_DNA"/>
</dbReference>
<keyword evidence="2" id="KW-0812">Transmembrane</keyword>
<feature type="transmembrane region" description="Helical" evidence="2">
    <location>
        <begin position="46"/>
        <end position="67"/>
    </location>
</feature>
<feature type="compositionally biased region" description="Low complexity" evidence="1">
    <location>
        <begin position="274"/>
        <end position="286"/>
    </location>
</feature>
<feature type="transmembrane region" description="Helical" evidence="2">
    <location>
        <begin position="12"/>
        <end position="34"/>
    </location>
</feature>
<reference evidence="3 4" key="1">
    <citation type="submission" date="2021-07" db="EMBL/GenBank/DDBJ databases">
        <title>Paraburkholderia edwinii protects Aspergillus sp. from phenazines by acting as a toxin sponge.</title>
        <authorList>
            <person name="Dahlstrom K.M."/>
            <person name="Newman D.K."/>
        </authorList>
    </citation>
    <scope>NUCLEOTIDE SEQUENCE [LARGE SCALE GENOMIC DNA]</scope>
    <source>
        <strain evidence="3 4">Pe01</strain>
    </source>
</reference>
<protein>
    <recommendedName>
        <fullName evidence="5">PH (Pleckstrin Homology) domain-containing protein</fullName>
    </recommendedName>
</protein>
<keyword evidence="2" id="KW-1133">Transmembrane helix</keyword>
<proteinExistence type="predicted"/>
<keyword evidence="4" id="KW-1185">Reference proteome</keyword>
<evidence type="ECO:0008006" key="5">
    <source>
        <dbReference type="Google" id="ProtNLM"/>
    </source>
</evidence>
<feature type="compositionally biased region" description="Polar residues" evidence="1">
    <location>
        <begin position="288"/>
        <end position="302"/>
    </location>
</feature>
<dbReference type="RefSeq" id="WP_219799393.1">
    <property type="nucleotide sequence ID" value="NZ_CP080095.1"/>
</dbReference>
<sequence>MARTKQTRANAAPGAGTIFALRAIGLVILARWLFSMSDMDVLTALSAMASSPWACINLVFLFLLIFLPGARARAERPFHPLPQWLRQALRLFAFLGFLFAVWSVGAFAWTAGWRRAAHAVAATNGWLLAAPALYAAVLWICRPRALWRTNIGARRFAIGRFAISIDNVTRTTIVWMESRKVGQYDARELSVRWPAAGAAGDGGRAYAGSAAAGAAAPDASAAHPVSGESAASDGQMARADAAAVAVPRTHGLDDVASGHAASGAAEPHVVASDAGPLAGGRAPAAASDESSAQDLEHASTSVGAEGRPTDVTATAPRATASASTRAGAHSMPPRRAGLAGWLRRPKIELMWDSPAAAGHNRQTVFRVPLVSESDRAAARALDASLRQTG</sequence>
<evidence type="ECO:0000313" key="4">
    <source>
        <dbReference type="Proteomes" id="UP000826462"/>
    </source>
</evidence>
<feature type="region of interest" description="Disordered" evidence="1">
    <location>
        <begin position="254"/>
        <end position="336"/>
    </location>
</feature>
<keyword evidence="2" id="KW-0472">Membrane</keyword>
<evidence type="ECO:0000256" key="2">
    <source>
        <dbReference type="SAM" id="Phobius"/>
    </source>
</evidence>
<dbReference type="Proteomes" id="UP000826462">
    <property type="component" value="Chromosome 1"/>
</dbReference>
<evidence type="ECO:0000256" key="1">
    <source>
        <dbReference type="SAM" id="MobiDB-lite"/>
    </source>
</evidence>
<feature type="compositionally biased region" description="Low complexity" evidence="1">
    <location>
        <begin position="312"/>
        <end position="328"/>
    </location>
</feature>
<organism evidence="3 4">
    <name type="scientific">Paraburkholderia edwinii</name>
    <dbReference type="NCBI Taxonomy" id="2861782"/>
    <lineage>
        <taxon>Bacteria</taxon>
        <taxon>Pseudomonadati</taxon>
        <taxon>Pseudomonadota</taxon>
        <taxon>Betaproteobacteria</taxon>
        <taxon>Burkholderiales</taxon>
        <taxon>Burkholderiaceae</taxon>
        <taxon>Paraburkholderia</taxon>
    </lineage>
</organism>
<name>A0ABX8UN92_9BURK</name>
<evidence type="ECO:0000313" key="3">
    <source>
        <dbReference type="EMBL" id="QYD70066.1"/>
    </source>
</evidence>